<feature type="transmembrane region" description="Helical" evidence="1">
    <location>
        <begin position="67"/>
        <end position="98"/>
    </location>
</feature>
<comment type="caution">
    <text evidence="2">The sequence shown here is derived from an EMBL/GenBank/DDBJ whole genome shotgun (WGS) entry which is preliminary data.</text>
</comment>
<feature type="transmembrane region" description="Helical" evidence="1">
    <location>
        <begin position="119"/>
        <end position="146"/>
    </location>
</feature>
<evidence type="ECO:0000256" key="1">
    <source>
        <dbReference type="SAM" id="Phobius"/>
    </source>
</evidence>
<protein>
    <submittedName>
        <fullName evidence="2">Uncharacterized protein</fullName>
    </submittedName>
</protein>
<proteinExistence type="predicted"/>
<accession>A0A553GUQ3</accession>
<feature type="transmembrane region" description="Helical" evidence="1">
    <location>
        <begin position="152"/>
        <end position="171"/>
    </location>
</feature>
<dbReference type="Proteomes" id="UP000315235">
    <property type="component" value="Unassembled WGS sequence"/>
</dbReference>
<evidence type="ECO:0000313" key="2">
    <source>
        <dbReference type="EMBL" id="TRX73250.1"/>
    </source>
</evidence>
<feature type="transmembrane region" description="Helical" evidence="1">
    <location>
        <begin position="221"/>
        <end position="241"/>
    </location>
</feature>
<feature type="transmembrane region" description="Helical" evidence="1">
    <location>
        <begin position="248"/>
        <end position="267"/>
    </location>
</feature>
<keyword evidence="1" id="KW-0812">Transmembrane</keyword>
<organism evidence="2 3">
    <name type="scientific">Pseudomonas mangiferae</name>
    <dbReference type="NCBI Taxonomy" id="2593654"/>
    <lineage>
        <taxon>Bacteria</taxon>
        <taxon>Pseudomonadati</taxon>
        <taxon>Pseudomonadota</taxon>
        <taxon>Gammaproteobacteria</taxon>
        <taxon>Pseudomonadales</taxon>
        <taxon>Pseudomonadaceae</taxon>
        <taxon>Pseudomonas</taxon>
    </lineage>
</organism>
<feature type="transmembrane region" description="Helical" evidence="1">
    <location>
        <begin position="36"/>
        <end position="55"/>
    </location>
</feature>
<feature type="transmembrane region" description="Helical" evidence="1">
    <location>
        <begin position="183"/>
        <end position="205"/>
    </location>
</feature>
<dbReference type="OrthoDB" id="7029908at2"/>
<dbReference type="RefSeq" id="WP_143489935.1">
    <property type="nucleotide sequence ID" value="NZ_VJOY01000018.1"/>
</dbReference>
<keyword evidence="3" id="KW-1185">Reference proteome</keyword>
<evidence type="ECO:0000313" key="3">
    <source>
        <dbReference type="Proteomes" id="UP000315235"/>
    </source>
</evidence>
<sequence length="351" mass="39422">MSRWLDRQVSEYDPMMRLIATSEAAFKRHLGWMIKVFPPLFGFSIFLAYFNQYGFYPSFDLFQFSSLLLAAAVVGVVVIGAIVLLLFLPGAVIFQFFLEKPTIKDELRYARPYREEDRTPFAVTLLILPFFLPFMVLATLQLVVLLNDPSSYVTYIKFAPIGVGLLSGLLLQWRFGLPRFAFLNYGFAAYVPLMMVSLFTAYTLFDSASRFEEFLGGAAKWPLLIGVTLVLSGIAALCAATPIGGWSFALHTSVFFAMIIAFYSGTLTTLPEKTIQRLGLGHYTAERLVLDAQYCEAGTRQLLELDERCTLENVAVVWSLGETLVFQRAGHDKQLYQIPSRVVKAIVKAVK</sequence>
<name>A0A553GUQ3_9PSED</name>
<keyword evidence="1" id="KW-0472">Membrane</keyword>
<gene>
    <name evidence="2" type="ORF">FM069_18935</name>
</gene>
<dbReference type="AlphaFoldDB" id="A0A553GUQ3"/>
<reference evidence="2 3" key="1">
    <citation type="submission" date="2019-07" db="EMBL/GenBank/DDBJ databases">
        <title>Pseudomonas mangiferae sp. nov., isolated from bark of mango tree in Thailand.</title>
        <authorList>
            <person name="Srisuk N."/>
            <person name="Anurat P."/>
        </authorList>
    </citation>
    <scope>NUCLEOTIDE SEQUENCE [LARGE SCALE GENOMIC DNA]</scope>
    <source>
        <strain evidence="2 3">DMKU_BBB3-04</strain>
    </source>
</reference>
<dbReference type="EMBL" id="VJOY01000018">
    <property type="protein sequence ID" value="TRX73250.1"/>
    <property type="molecule type" value="Genomic_DNA"/>
</dbReference>
<keyword evidence="1" id="KW-1133">Transmembrane helix</keyword>